<dbReference type="EMBL" id="CP013659">
    <property type="protein sequence ID" value="ALS74940.1"/>
    <property type="molecule type" value="Genomic_DNA"/>
</dbReference>
<evidence type="ECO:0000313" key="2">
    <source>
        <dbReference type="Proteomes" id="UP000067683"/>
    </source>
</evidence>
<dbReference type="AlphaFoldDB" id="A0A0U2Z6Y4"/>
<protein>
    <submittedName>
        <fullName evidence="1">Uncharacterized protein</fullName>
    </submittedName>
</protein>
<evidence type="ECO:0000313" key="1">
    <source>
        <dbReference type="EMBL" id="ALS74940.1"/>
    </source>
</evidence>
<gene>
    <name evidence="1" type="ORF">AUC31_06740</name>
</gene>
<dbReference type="STRING" id="200991.AUC31_06740"/>
<accession>A0A0U2Z6Y4</accession>
<organism evidence="1 2">
    <name type="scientific">Planococcus rifietoensis</name>
    <dbReference type="NCBI Taxonomy" id="200991"/>
    <lineage>
        <taxon>Bacteria</taxon>
        <taxon>Bacillati</taxon>
        <taxon>Bacillota</taxon>
        <taxon>Bacilli</taxon>
        <taxon>Bacillales</taxon>
        <taxon>Caryophanaceae</taxon>
        <taxon>Planococcus</taxon>
    </lineage>
</organism>
<keyword evidence="2" id="KW-1185">Reference proteome</keyword>
<sequence>MFVGMITGLLAGCGSDNPSATVDEFLTAIQKNDFEKAGSYVQGGTESLTTNEESGEEADEELAMTVFENISKDYDFESPEEVSAEGDKAVIKTEITSIDMGSVMTSTMAEIMPLAFASAFEEETPESEKAFEEMTEKAMVKYMTAEDVPLVTRSVELNLEKDDEGNYMIVDDENLDEAIFANMSQLEDMFSEENGEAWTETEEAEAEEQPEQTSEVLSVVAENKSYDADPVNITLEEASFKKASNVSEDQQFDINNMYTDEPIGAEFNYFYIKYTADNTSDQDVTFSGINEIVLFSEGKQEKIEVAYDWKDFIDYDEAQDPDYYGAVSKAGEVGVVIKTDPAKVEKVRVVISESMLTETYETLSEPQNIEFEVTN</sequence>
<proteinExistence type="predicted"/>
<dbReference type="Proteomes" id="UP000067683">
    <property type="component" value="Chromosome"/>
</dbReference>
<reference evidence="1" key="1">
    <citation type="submission" date="2016-01" db="EMBL/GenBank/DDBJ databases">
        <title>Complete genome of Planococcus rifietoensis type strain M8.</title>
        <authorList>
            <person name="See-Too W.S."/>
        </authorList>
    </citation>
    <scope>NUCLEOTIDE SEQUENCE [LARGE SCALE GENOMIC DNA]</scope>
    <source>
        <strain evidence="1">M8</strain>
    </source>
</reference>
<name>A0A0U2Z6Y4_9BACL</name>
<dbReference type="KEGG" id="prt:AUC31_06740"/>